<gene>
    <name evidence="2" type="ORF">K0M31_013546</name>
</gene>
<feature type="compositionally biased region" description="Basic and acidic residues" evidence="1">
    <location>
        <begin position="69"/>
        <end position="86"/>
    </location>
</feature>
<comment type="caution">
    <text evidence="2">The sequence shown here is derived from an EMBL/GenBank/DDBJ whole genome shotgun (WGS) entry which is preliminary data.</text>
</comment>
<reference evidence="2" key="1">
    <citation type="submission" date="2021-10" db="EMBL/GenBank/DDBJ databases">
        <title>Melipona bicolor Genome sequencing and assembly.</title>
        <authorList>
            <person name="Araujo N.S."/>
            <person name="Arias M.C."/>
        </authorList>
    </citation>
    <scope>NUCLEOTIDE SEQUENCE</scope>
    <source>
        <strain evidence="2">USP_2M_L1-L4_2017</strain>
        <tissue evidence="2">Whole body</tissue>
    </source>
</reference>
<feature type="region of interest" description="Disordered" evidence="1">
    <location>
        <begin position="41"/>
        <end position="112"/>
    </location>
</feature>
<organism evidence="2 3">
    <name type="scientific">Melipona bicolor</name>
    <dbReference type="NCBI Taxonomy" id="60889"/>
    <lineage>
        <taxon>Eukaryota</taxon>
        <taxon>Metazoa</taxon>
        <taxon>Ecdysozoa</taxon>
        <taxon>Arthropoda</taxon>
        <taxon>Hexapoda</taxon>
        <taxon>Insecta</taxon>
        <taxon>Pterygota</taxon>
        <taxon>Neoptera</taxon>
        <taxon>Endopterygota</taxon>
        <taxon>Hymenoptera</taxon>
        <taxon>Apocrita</taxon>
        <taxon>Aculeata</taxon>
        <taxon>Apoidea</taxon>
        <taxon>Anthophila</taxon>
        <taxon>Apidae</taxon>
        <taxon>Melipona</taxon>
    </lineage>
</organism>
<feature type="region of interest" description="Disordered" evidence="1">
    <location>
        <begin position="1"/>
        <end position="26"/>
    </location>
</feature>
<evidence type="ECO:0000313" key="2">
    <source>
        <dbReference type="EMBL" id="KAK1119360.1"/>
    </source>
</evidence>
<dbReference type="AlphaFoldDB" id="A0AA40KGH0"/>
<evidence type="ECO:0000313" key="3">
    <source>
        <dbReference type="Proteomes" id="UP001177670"/>
    </source>
</evidence>
<accession>A0AA40KGH0</accession>
<dbReference type="Proteomes" id="UP001177670">
    <property type="component" value="Unassembled WGS sequence"/>
</dbReference>
<feature type="compositionally biased region" description="Basic and acidic residues" evidence="1">
    <location>
        <begin position="1"/>
        <end position="21"/>
    </location>
</feature>
<dbReference type="EMBL" id="JAHYIQ010000037">
    <property type="protein sequence ID" value="KAK1119360.1"/>
    <property type="molecule type" value="Genomic_DNA"/>
</dbReference>
<sequence length="112" mass="12469">MEDFEERAGGCDRNRSTERPTRGNFLQVRARMLGDAKLRNGVRLTNGPGLRQKRASSTFVEGTEPSGPRPDDLRSAVNHKPEKSRAPTEVNEPPGSATMRKWVGSHNSRPEE</sequence>
<name>A0AA40KGH0_9HYME</name>
<protein>
    <submittedName>
        <fullName evidence="2">Uncharacterized protein</fullName>
    </submittedName>
</protein>
<keyword evidence="3" id="KW-1185">Reference proteome</keyword>
<evidence type="ECO:0000256" key="1">
    <source>
        <dbReference type="SAM" id="MobiDB-lite"/>
    </source>
</evidence>
<proteinExistence type="predicted"/>